<feature type="signal peptide" evidence="2">
    <location>
        <begin position="1"/>
        <end position="22"/>
    </location>
</feature>
<organism evidence="3 4">
    <name type="scientific">Trichomonascus ciferrii</name>
    <dbReference type="NCBI Taxonomy" id="44093"/>
    <lineage>
        <taxon>Eukaryota</taxon>
        <taxon>Fungi</taxon>
        <taxon>Dikarya</taxon>
        <taxon>Ascomycota</taxon>
        <taxon>Saccharomycotina</taxon>
        <taxon>Dipodascomycetes</taxon>
        <taxon>Dipodascales</taxon>
        <taxon>Trichomonascaceae</taxon>
        <taxon>Trichomonascus</taxon>
        <taxon>Trichomonascus ciferrii complex</taxon>
    </lineage>
</organism>
<dbReference type="Proteomes" id="UP000761534">
    <property type="component" value="Unassembled WGS sequence"/>
</dbReference>
<dbReference type="VEuPathDB" id="FungiDB:TRICI_004207"/>
<comment type="caution">
    <text evidence="3">The sequence shown here is derived from an EMBL/GenBank/DDBJ whole genome shotgun (WGS) entry which is preliminary data.</text>
</comment>
<evidence type="ECO:0000313" key="4">
    <source>
        <dbReference type="Proteomes" id="UP000761534"/>
    </source>
</evidence>
<evidence type="ECO:0000256" key="1">
    <source>
        <dbReference type="SAM" id="MobiDB-lite"/>
    </source>
</evidence>
<proteinExistence type="predicted"/>
<evidence type="ECO:0008006" key="5">
    <source>
        <dbReference type="Google" id="ProtNLM"/>
    </source>
</evidence>
<dbReference type="AlphaFoldDB" id="A0A642V1H9"/>
<reference evidence="3" key="1">
    <citation type="journal article" date="2019" name="G3 (Bethesda)">
        <title>Genome Assemblies of Two Rare Opportunistic Yeast Pathogens: Diutina rugosa (syn. Candida rugosa) and Trichomonascus ciferrii (syn. Candida ciferrii).</title>
        <authorList>
            <person name="Mixao V."/>
            <person name="Saus E."/>
            <person name="Hansen A.P."/>
            <person name="Lass-Florl C."/>
            <person name="Gabaldon T."/>
        </authorList>
    </citation>
    <scope>NUCLEOTIDE SEQUENCE</scope>
    <source>
        <strain evidence="3">CBS 4856</strain>
    </source>
</reference>
<sequence length="365" mass="37425">MVVPTKTVPALLLFATAVAADADNLLDKRAQGNDKASQMFQAASRLATVVGSSTGMTKASKVDSKTMQDSVICPLAEDVADMVSKALKEAGDNPQGQTRGMMNKLVGISRGIENVANSANVDCDGLTKFKDQADKVKSAVQSNNHKRDNDSDDDYDDDDDNDTDYDSDFEDDDYNDYDTGKALAVSNKQWMGVFKGVEHLPNLPEDYLCDAIGTSAKSVDKMNEEVGSNANSNTKNLVDNGVVRTGKSFTSNAKDNGVKCDSEISALNKSLNKKSSGSSGSSSSMSGSSSSSSGSATASSMSTKASQTASSSGSATSSGSQASSTASGSSSESGSSTQDADSGAAGLTNNAAFLGAGAIAALALL</sequence>
<keyword evidence="2" id="KW-0732">Signal</keyword>
<feature type="region of interest" description="Disordered" evidence="1">
    <location>
        <begin position="270"/>
        <end position="344"/>
    </location>
</feature>
<evidence type="ECO:0000313" key="3">
    <source>
        <dbReference type="EMBL" id="KAA8910189.1"/>
    </source>
</evidence>
<accession>A0A642V1H9</accession>
<gene>
    <name evidence="3" type="ORF">TRICI_004207</name>
</gene>
<feature type="chain" id="PRO_5025035759" description="Cell wall protein" evidence="2">
    <location>
        <begin position="23"/>
        <end position="365"/>
    </location>
</feature>
<evidence type="ECO:0000256" key="2">
    <source>
        <dbReference type="SAM" id="SignalP"/>
    </source>
</evidence>
<protein>
    <recommendedName>
        <fullName evidence="5">Cell wall protein</fullName>
    </recommendedName>
</protein>
<feature type="compositionally biased region" description="Low complexity" evidence="1">
    <location>
        <begin position="275"/>
        <end position="337"/>
    </location>
</feature>
<feature type="compositionally biased region" description="Acidic residues" evidence="1">
    <location>
        <begin position="150"/>
        <end position="173"/>
    </location>
</feature>
<feature type="region of interest" description="Disordered" evidence="1">
    <location>
        <begin position="135"/>
        <end position="173"/>
    </location>
</feature>
<dbReference type="EMBL" id="SWFS01000319">
    <property type="protein sequence ID" value="KAA8910189.1"/>
    <property type="molecule type" value="Genomic_DNA"/>
</dbReference>
<keyword evidence="4" id="KW-1185">Reference proteome</keyword>
<name>A0A642V1H9_9ASCO</name>